<evidence type="ECO:0008006" key="3">
    <source>
        <dbReference type="Google" id="ProtNLM"/>
    </source>
</evidence>
<sequence length="224" mass="25735">MMKTVLLISTFIFSLFVGKTYSQTLNWESLNKNQKHILNINAGWEHSFVYELAYGYHLKTKLPIVVEASFSLPSGETVLDDFKTKIGGQLNLYQLNHFRFNAALHGIYRRYENPLVTLQNFGADATAIVGYYKLRWFVAGEFGFDKAIATHFKNSAIYKDVYPNVKDGWYEPATGGNFNYGIQAGYSFRRSDLTLRLGKVITQDFKTKPMVPLYFQLGYNLKLE</sequence>
<reference evidence="1" key="1">
    <citation type="submission" date="2021-11" db="EMBL/GenBank/DDBJ databases">
        <title>Description of novel Flavobacterium species.</title>
        <authorList>
            <person name="Saticioglu I.B."/>
            <person name="Ay H."/>
            <person name="Altun S."/>
            <person name="Duman M."/>
        </authorList>
    </citation>
    <scope>NUCLEOTIDE SEQUENCE</scope>
    <source>
        <strain evidence="1">F-126</strain>
    </source>
</reference>
<evidence type="ECO:0000313" key="2">
    <source>
        <dbReference type="Proteomes" id="UP001430700"/>
    </source>
</evidence>
<evidence type="ECO:0000313" key="1">
    <source>
        <dbReference type="EMBL" id="MCC9017560.1"/>
    </source>
</evidence>
<accession>A0ABS8LYA6</accession>
<dbReference type="RefSeq" id="WP_229999073.1">
    <property type="nucleotide sequence ID" value="NZ_JAJJMN010000001.1"/>
</dbReference>
<keyword evidence="2" id="KW-1185">Reference proteome</keyword>
<name>A0ABS8LYA6_9FLAO</name>
<proteinExistence type="predicted"/>
<protein>
    <recommendedName>
        <fullName evidence="3">DUF2490 domain-containing protein</fullName>
    </recommendedName>
</protein>
<dbReference type="EMBL" id="JAJJMN010000001">
    <property type="protein sequence ID" value="MCC9017560.1"/>
    <property type="molecule type" value="Genomic_DNA"/>
</dbReference>
<gene>
    <name evidence="1" type="ORF">LNQ34_07240</name>
</gene>
<organism evidence="1 2">
    <name type="scientific">Flavobacterium lipolyticum</name>
    <dbReference type="NCBI Taxonomy" id="2893754"/>
    <lineage>
        <taxon>Bacteria</taxon>
        <taxon>Pseudomonadati</taxon>
        <taxon>Bacteroidota</taxon>
        <taxon>Flavobacteriia</taxon>
        <taxon>Flavobacteriales</taxon>
        <taxon>Flavobacteriaceae</taxon>
        <taxon>Flavobacterium</taxon>
    </lineage>
</organism>
<comment type="caution">
    <text evidence="1">The sequence shown here is derived from an EMBL/GenBank/DDBJ whole genome shotgun (WGS) entry which is preliminary data.</text>
</comment>
<dbReference type="Proteomes" id="UP001430700">
    <property type="component" value="Unassembled WGS sequence"/>
</dbReference>